<dbReference type="InterPro" id="IPR055346">
    <property type="entry name" value="Fe-S_cluster_assembly_SufBD"/>
</dbReference>
<evidence type="ECO:0000259" key="1">
    <source>
        <dbReference type="Pfam" id="PF01458"/>
    </source>
</evidence>
<dbReference type="RefSeq" id="WP_014807320.1">
    <property type="nucleotide sequence ID" value="NZ_DAONBL010000008.1"/>
</dbReference>
<comment type="caution">
    <text evidence="2">The sequence shown here is derived from an EMBL/GenBank/DDBJ whole genome shotgun (WGS) entry which is preliminary data.</text>
</comment>
<name>A0ABY1JER3_9BACT</name>
<dbReference type="EMBL" id="FSQZ01000001">
    <property type="protein sequence ID" value="SIN74591.1"/>
    <property type="molecule type" value="Genomic_DNA"/>
</dbReference>
<keyword evidence="3" id="KW-1185">Reference proteome</keyword>
<dbReference type="Proteomes" id="UP000185093">
    <property type="component" value="Unassembled WGS sequence"/>
</dbReference>
<dbReference type="InterPro" id="IPR000825">
    <property type="entry name" value="SUF_FeS_clus_asmbl_SufBD_core"/>
</dbReference>
<dbReference type="InterPro" id="IPR037284">
    <property type="entry name" value="SUF_FeS_clus_asmbl_SufBD_sf"/>
</dbReference>
<dbReference type="PANTHER" id="PTHR30508">
    <property type="entry name" value="FES CLUSTER ASSEMBLY PROTEIN SUF"/>
    <property type="match status" value="1"/>
</dbReference>
<dbReference type="SUPFAM" id="SSF101960">
    <property type="entry name" value="Stabilizer of iron transporter SufD"/>
    <property type="match status" value="1"/>
</dbReference>
<accession>A0ABY1JER3</accession>
<protein>
    <recommendedName>
        <fullName evidence="1">SUF system FeS cluster assembly SufBD core domain-containing protein</fullName>
    </recommendedName>
</protein>
<feature type="domain" description="SUF system FeS cluster assembly SufBD core" evidence="1">
    <location>
        <begin position="86"/>
        <end position="308"/>
    </location>
</feature>
<evidence type="ECO:0000313" key="2">
    <source>
        <dbReference type="EMBL" id="SIN74591.1"/>
    </source>
</evidence>
<sequence length="311" mass="33557">MNLNEEYSTLIEIARKTGDPIKSDEAHVIVHANNILASKDVPGLVIDAEETEYGIRATFTVKAGFVLKKPVHLCFGHLGKEGKQVIESKIVLEDGAKAKFYSHCIFPNAIEFLHAMEGDIVVGKGADMTYEEVHVHGPEGKIEVRPVTRVIVNEKGRYVSNFALIEGRVGILSLDVDVDVIGRLGSAEITSKIYGKYDDQCSVKDVIRLSGENSSGLAKARVVLKDHSFGKFYGEVQGAAEGAKGHVDCTEVVQGYAKAEAVPVVSVIHPGAEITHEAAIGKIANEKLWGLMAKGLSENEAIDVIVSGLLR</sequence>
<gene>
    <name evidence="2" type="ORF">SAMN05444368_1668</name>
</gene>
<organism evidence="2 3">
    <name type="scientific">Acetomicrobium flavidum</name>
    <dbReference type="NCBI Taxonomy" id="49896"/>
    <lineage>
        <taxon>Bacteria</taxon>
        <taxon>Thermotogati</taxon>
        <taxon>Synergistota</taxon>
        <taxon>Synergistia</taxon>
        <taxon>Synergistales</taxon>
        <taxon>Acetomicrobiaceae</taxon>
        <taxon>Acetomicrobium</taxon>
    </lineage>
</organism>
<evidence type="ECO:0000313" key="3">
    <source>
        <dbReference type="Proteomes" id="UP000185093"/>
    </source>
</evidence>
<proteinExistence type="predicted"/>
<reference evidence="2 3" key="1">
    <citation type="submission" date="2016-11" db="EMBL/GenBank/DDBJ databases">
        <authorList>
            <person name="Varghese N."/>
            <person name="Submissions S."/>
        </authorList>
    </citation>
    <scope>NUCLEOTIDE SEQUENCE [LARGE SCALE GENOMIC DNA]</scope>
    <source>
        <strain evidence="2 3">DSM 20664</strain>
    </source>
</reference>
<dbReference type="Pfam" id="PF01458">
    <property type="entry name" value="SUFBD_core"/>
    <property type="match status" value="1"/>
</dbReference>
<dbReference type="PANTHER" id="PTHR30508:SF6">
    <property type="entry name" value="UPF0051 PROTEIN MJ0034"/>
    <property type="match status" value="1"/>
</dbReference>